<feature type="non-terminal residue" evidence="8">
    <location>
        <position position="1"/>
    </location>
</feature>
<accession>A0A7K5LCQ3</accession>
<dbReference type="Proteomes" id="UP000589495">
    <property type="component" value="Unassembled WGS sequence"/>
</dbReference>
<evidence type="ECO:0000313" key="9">
    <source>
        <dbReference type="Proteomes" id="UP000589495"/>
    </source>
</evidence>
<name>A0A7K5LCQ3_VIRAL</name>
<organism evidence="8 9">
    <name type="scientific">Vireo altiloquus</name>
    <name type="common">Black-whiskered vireo</name>
    <name type="synonym">Muscicapa altiloqua</name>
    <dbReference type="NCBI Taxonomy" id="34956"/>
    <lineage>
        <taxon>Eukaryota</taxon>
        <taxon>Metazoa</taxon>
        <taxon>Chordata</taxon>
        <taxon>Craniata</taxon>
        <taxon>Vertebrata</taxon>
        <taxon>Euteleostomi</taxon>
        <taxon>Archelosauria</taxon>
        <taxon>Archosauria</taxon>
        <taxon>Dinosauria</taxon>
        <taxon>Saurischia</taxon>
        <taxon>Theropoda</taxon>
        <taxon>Coelurosauria</taxon>
        <taxon>Aves</taxon>
        <taxon>Neognathae</taxon>
        <taxon>Neoaves</taxon>
        <taxon>Telluraves</taxon>
        <taxon>Australaves</taxon>
        <taxon>Passeriformes</taxon>
        <taxon>Corvoidea</taxon>
        <taxon>Vireonidae</taxon>
        <taxon>Vireoninae</taxon>
        <taxon>Vireo</taxon>
    </lineage>
</organism>
<comment type="caution">
    <text evidence="8">The sequence shown here is derived from an EMBL/GenBank/DDBJ whole genome shotgun (WGS) entry which is preliminary data.</text>
</comment>
<dbReference type="Pfam" id="PF08265">
    <property type="entry name" value="YL1_C"/>
    <property type="match status" value="1"/>
</dbReference>
<evidence type="ECO:0000256" key="5">
    <source>
        <dbReference type="SAM" id="MobiDB-lite"/>
    </source>
</evidence>
<keyword evidence="9" id="KW-1185">Reference proteome</keyword>
<comment type="function">
    <text evidence="1">Deposition-and-exchange histone chaperone specific for H2AZ1, specifically chaperones H2AZ1 and deposits it into nucleosomes. As component of the SRCAP complex, mediates the ATP-dependent exchange of histone H2AZ1/H2B dimers for nucleosomal H2A/H2B, leading to transcriptional regulation of selected genes by chromatin remodeling.</text>
</comment>
<feature type="domain" description="Vps72/YL1 N-terminal" evidence="6">
    <location>
        <begin position="7"/>
        <end position="232"/>
    </location>
</feature>
<gene>
    <name evidence="8" type="primary">Vps72</name>
    <name evidence="8" type="ORF">VIRALT_R13119</name>
</gene>
<feature type="region of interest" description="Disordered" evidence="5">
    <location>
        <begin position="239"/>
        <end position="274"/>
    </location>
</feature>
<feature type="compositionally biased region" description="Acidic residues" evidence="5">
    <location>
        <begin position="69"/>
        <end position="91"/>
    </location>
</feature>
<feature type="domain" description="Vps72/YL1 C-terminal" evidence="7">
    <location>
        <begin position="306"/>
        <end position="327"/>
    </location>
</feature>
<feature type="compositionally biased region" description="Low complexity" evidence="5">
    <location>
        <begin position="258"/>
        <end position="267"/>
    </location>
</feature>
<sequence>MSLAEGRAPRRTAGNRLSGLLQAEEEDEFYQTTYGGFNEASGTGGERRGTGGTRRERGPAAAAALRGGDDDEVDSDFDIDEGDEPGSEQDEAEPRRRRRVLTKAYREPLKSLRAKKAEGPRGGAQRSREVKSLPLELQEDVGDSRKHMRQSTTEHTRQTFLRLQERQVQSKRKKGGPNYERPLTQEELLEEAKITEEINLRSLENYERLEADKKKQVQKKRKIVGPVIRYWSLTMPLLPEPGRDDPVDVEGLDPDSQPTTTTTTSTTPCPPSPGKCSRTFISFSDDATFERCFPRGRAPRLPARELCPVTHRPALYRDPITDIPYSS</sequence>
<feature type="compositionally biased region" description="Basic and acidic residues" evidence="5">
    <location>
        <begin position="45"/>
        <end position="58"/>
    </location>
</feature>
<dbReference type="PANTHER" id="PTHR13275:SF4">
    <property type="entry name" value="VACUOLAR PROTEIN SORTING-ASSOCIATED PROTEIN 72 HOMOLOG"/>
    <property type="match status" value="1"/>
</dbReference>
<protein>
    <recommendedName>
        <fullName evidence="3">Vacuolar protein sorting-associated protein 72 homolog</fullName>
    </recommendedName>
    <alternativeName>
        <fullName evidence="4">Transcription factor-like 1</fullName>
    </alternativeName>
</protein>
<dbReference type="EMBL" id="VZRF01010037">
    <property type="protein sequence ID" value="NWT15951.1"/>
    <property type="molecule type" value="Genomic_DNA"/>
</dbReference>
<evidence type="ECO:0000256" key="2">
    <source>
        <dbReference type="ARBA" id="ARBA00006832"/>
    </source>
</evidence>
<evidence type="ECO:0000256" key="1">
    <source>
        <dbReference type="ARBA" id="ARBA00002050"/>
    </source>
</evidence>
<evidence type="ECO:0000313" key="8">
    <source>
        <dbReference type="EMBL" id="NWT15951.1"/>
    </source>
</evidence>
<dbReference type="InterPro" id="IPR013272">
    <property type="entry name" value="Vps72/YL1_C"/>
</dbReference>
<evidence type="ECO:0000256" key="4">
    <source>
        <dbReference type="ARBA" id="ARBA00032814"/>
    </source>
</evidence>
<feature type="compositionally biased region" description="Basic and acidic residues" evidence="5">
    <location>
        <begin position="104"/>
        <end position="119"/>
    </location>
</feature>
<dbReference type="PANTHER" id="PTHR13275">
    <property type="entry name" value="YL-1 PROTEIN TRANSCRIPTION FACTOR-LIKE 1"/>
    <property type="match status" value="1"/>
</dbReference>
<evidence type="ECO:0000256" key="3">
    <source>
        <dbReference type="ARBA" id="ARBA00020000"/>
    </source>
</evidence>
<feature type="region of interest" description="Disordered" evidence="5">
    <location>
        <begin position="1"/>
        <end position="186"/>
    </location>
</feature>
<evidence type="ECO:0000259" key="7">
    <source>
        <dbReference type="Pfam" id="PF08265"/>
    </source>
</evidence>
<dbReference type="InterPro" id="IPR046757">
    <property type="entry name" value="YL1_N"/>
</dbReference>
<dbReference type="GO" id="GO:0005634">
    <property type="term" value="C:nucleus"/>
    <property type="evidence" value="ECO:0007669"/>
    <property type="project" value="TreeGrafter"/>
</dbReference>
<evidence type="ECO:0000259" key="6">
    <source>
        <dbReference type="Pfam" id="PF05764"/>
    </source>
</evidence>
<reference evidence="8 9" key="1">
    <citation type="submission" date="2019-09" db="EMBL/GenBank/DDBJ databases">
        <title>Bird 10,000 Genomes (B10K) Project - Family phase.</title>
        <authorList>
            <person name="Zhang G."/>
        </authorList>
    </citation>
    <scope>NUCLEOTIDE SEQUENCE [LARGE SCALE GENOMIC DNA]</scope>
    <source>
        <strain evidence="8">B10K-DU-001-22</strain>
        <tissue evidence="8">Muscle</tissue>
    </source>
</reference>
<comment type="similarity">
    <text evidence="2">Belongs to the VPS72/YL1 family.</text>
</comment>
<dbReference type="Pfam" id="PF05764">
    <property type="entry name" value="YL1"/>
    <property type="match status" value="1"/>
</dbReference>
<feature type="non-terminal residue" evidence="8">
    <location>
        <position position="327"/>
    </location>
</feature>
<dbReference type="AlphaFoldDB" id="A0A7K5LCQ3"/>
<proteinExistence type="inferred from homology"/>